<dbReference type="KEGG" id="dpn:BCB69_00430"/>
<feature type="active site" description="Cysteine persulfide intermediate" evidence="11">
    <location>
        <position position="190"/>
    </location>
</feature>
<protein>
    <recommendedName>
        <fullName evidence="11">tRNA-specific 2-thiouridylase MnmA</fullName>
        <ecNumber evidence="11">2.8.1.13</ecNumber>
    </recommendedName>
</protein>
<dbReference type="FunFam" id="2.40.30.10:FF:000023">
    <property type="entry name" value="tRNA-specific 2-thiouridylase MnmA"/>
    <property type="match status" value="1"/>
</dbReference>
<dbReference type="InterPro" id="IPR004506">
    <property type="entry name" value="MnmA-like"/>
</dbReference>
<dbReference type="GO" id="GO:0005737">
    <property type="term" value="C:cytoplasm"/>
    <property type="evidence" value="ECO:0007669"/>
    <property type="project" value="UniProtKB-SubCell"/>
</dbReference>
<accession>A0A1B3WC98</accession>
<comment type="subcellular location">
    <subcellularLocation>
        <location evidence="11">Cytoplasm</location>
    </subcellularLocation>
</comment>
<dbReference type="SUPFAM" id="SSF52402">
    <property type="entry name" value="Adenine nucleotide alpha hydrolases-like"/>
    <property type="match status" value="1"/>
</dbReference>
<dbReference type="GO" id="GO:0005524">
    <property type="term" value="F:ATP binding"/>
    <property type="evidence" value="ECO:0007669"/>
    <property type="project" value="UniProtKB-KW"/>
</dbReference>
<keyword evidence="7 11" id="KW-0694">RNA-binding</keyword>
<dbReference type="GO" id="GO:0103016">
    <property type="term" value="F:tRNA-uridine 2-sulfurtransferase activity"/>
    <property type="evidence" value="ECO:0007669"/>
    <property type="project" value="UniProtKB-EC"/>
</dbReference>
<dbReference type="EC" id="2.8.1.13" evidence="11"/>
<dbReference type="AlphaFoldDB" id="A0A1B3WC98"/>
<evidence type="ECO:0000256" key="7">
    <source>
        <dbReference type="ARBA" id="ARBA00022884"/>
    </source>
</evidence>
<gene>
    <name evidence="11" type="primary">mnmA</name>
    <name evidence="14" type="ORF">BCB69_00430</name>
</gene>
<dbReference type="Gene3D" id="3.40.50.620">
    <property type="entry name" value="HUPs"/>
    <property type="match status" value="1"/>
</dbReference>
<evidence type="ECO:0000259" key="13">
    <source>
        <dbReference type="Pfam" id="PF20259"/>
    </source>
</evidence>
<dbReference type="NCBIfam" id="TIGR00420">
    <property type="entry name" value="trmU"/>
    <property type="match status" value="1"/>
</dbReference>
<proteinExistence type="inferred from homology"/>
<keyword evidence="4 11" id="KW-0819">tRNA processing</keyword>
<dbReference type="PANTHER" id="PTHR11933">
    <property type="entry name" value="TRNA 5-METHYLAMINOMETHYL-2-THIOURIDYLATE -METHYLTRANSFERASE"/>
    <property type="match status" value="1"/>
</dbReference>
<keyword evidence="6 11" id="KW-0067">ATP-binding</keyword>
<dbReference type="FunFam" id="2.30.30.280:FF:000001">
    <property type="entry name" value="tRNA-specific 2-thiouridylase MnmA"/>
    <property type="match status" value="1"/>
</dbReference>
<name>A0A1B3WC98_9FIRM</name>
<feature type="site" description="Interaction with tRNA" evidence="11">
    <location>
        <position position="117"/>
    </location>
</feature>
<evidence type="ECO:0000256" key="4">
    <source>
        <dbReference type="ARBA" id="ARBA00022694"/>
    </source>
</evidence>
<comment type="similarity">
    <text evidence="11">Belongs to the MnmA/TRMU family.</text>
</comment>
<feature type="region of interest" description="Interaction with tRNA" evidence="11">
    <location>
        <begin position="297"/>
        <end position="298"/>
    </location>
</feature>
<dbReference type="InterPro" id="IPR046885">
    <property type="entry name" value="MnmA-like_C"/>
</dbReference>
<dbReference type="Proteomes" id="UP000094757">
    <property type="component" value="Chromosome"/>
</dbReference>
<dbReference type="HAMAP" id="MF_00144">
    <property type="entry name" value="tRNA_thiouridyl_MnmA"/>
    <property type="match status" value="1"/>
</dbReference>
<comment type="caution">
    <text evidence="11">Lacks conserved residue(s) required for the propagation of feature annotation.</text>
</comment>
<evidence type="ECO:0000256" key="5">
    <source>
        <dbReference type="ARBA" id="ARBA00022741"/>
    </source>
</evidence>
<keyword evidence="5 11" id="KW-0547">Nucleotide-binding</keyword>
<dbReference type="InterPro" id="IPR014729">
    <property type="entry name" value="Rossmann-like_a/b/a_fold"/>
</dbReference>
<evidence type="ECO:0000256" key="6">
    <source>
        <dbReference type="ARBA" id="ARBA00022840"/>
    </source>
</evidence>
<evidence type="ECO:0000256" key="11">
    <source>
        <dbReference type="HAMAP-Rule" id="MF_00144"/>
    </source>
</evidence>
<dbReference type="Pfam" id="PF20258">
    <property type="entry name" value="tRNA_Me_trans_C"/>
    <property type="match status" value="1"/>
</dbReference>
<dbReference type="NCBIfam" id="NF001138">
    <property type="entry name" value="PRK00143.1"/>
    <property type="match status" value="1"/>
</dbReference>
<dbReference type="PANTHER" id="PTHR11933:SF5">
    <property type="entry name" value="MITOCHONDRIAL TRNA-SPECIFIC 2-THIOURIDYLASE 1"/>
    <property type="match status" value="1"/>
</dbReference>
<evidence type="ECO:0000256" key="10">
    <source>
        <dbReference type="ARBA" id="ARBA00056575"/>
    </source>
</evidence>
<sequence length="350" mass="39697">MITQKKVVVAMSGGIDSTLVVRLLQEAGYEVCGATMHHFNGQDFSDAIKMADFLKIPYRIIDVRDNFKKIVLTYFTESYTKGLTPNPCMICDFKIKFGLFYDKARELLNCPYFATGHYCRITYNSDRKKFQVDKALDLAKDQSYMMYHLTQEQLAHILFPLGRIHKENTRLLAKEKGIPIYNKSESQDICFLSENETYIDYLKQYAPDAFKPGYIINRKGEVLGKHRGLPYYTIGQRRGLGIAAKTPLYVIALDGKKNRVIVGANEDLFRTRLLACDLDFTDGNAPQSPFTCEAKIRYGIKTHTCSVTLKQNGNAIISFNEPQRAVTPGQSVVFYDNERLIGGGTIVKPL</sequence>
<evidence type="ECO:0000256" key="9">
    <source>
        <dbReference type="ARBA" id="ARBA00051542"/>
    </source>
</evidence>
<feature type="domain" description="tRNA-specific 2-thiouridylase MnmA-like central" evidence="13">
    <location>
        <begin position="200"/>
        <end position="263"/>
    </location>
</feature>
<feature type="binding site" evidence="11">
    <location>
        <position position="116"/>
    </location>
    <ligand>
        <name>ATP</name>
        <dbReference type="ChEBI" id="CHEBI:30616"/>
    </ligand>
</feature>
<feature type="active site" description="Nucleophile" evidence="11">
    <location>
        <position position="91"/>
    </location>
</feature>
<reference evidence="15" key="1">
    <citation type="submission" date="2016-08" db="EMBL/GenBank/DDBJ databases">
        <authorList>
            <person name="Holder M.E."/>
            <person name="Ajami N.J."/>
            <person name="Petrosino J.F."/>
        </authorList>
    </citation>
    <scope>NUCLEOTIDE SEQUENCE [LARGE SCALE GENOMIC DNA]</scope>
    <source>
        <strain evidence="15">F0677</strain>
    </source>
</reference>
<evidence type="ECO:0000313" key="14">
    <source>
        <dbReference type="EMBL" id="AOH38593.1"/>
    </source>
</evidence>
<keyword evidence="2 11" id="KW-0820">tRNA-binding</keyword>
<evidence type="ECO:0000313" key="15">
    <source>
        <dbReference type="Proteomes" id="UP000094757"/>
    </source>
</evidence>
<evidence type="ECO:0000259" key="12">
    <source>
        <dbReference type="Pfam" id="PF20258"/>
    </source>
</evidence>
<keyword evidence="3 11" id="KW-0808">Transferase</keyword>
<dbReference type="Pfam" id="PF03054">
    <property type="entry name" value="tRNA_Me_trans"/>
    <property type="match status" value="1"/>
</dbReference>
<evidence type="ECO:0000256" key="3">
    <source>
        <dbReference type="ARBA" id="ARBA00022679"/>
    </source>
</evidence>
<dbReference type="GO" id="GO:0002143">
    <property type="term" value="P:tRNA wobble position uridine thiolation"/>
    <property type="evidence" value="ECO:0007669"/>
    <property type="project" value="TreeGrafter"/>
</dbReference>
<dbReference type="EMBL" id="CP017037">
    <property type="protein sequence ID" value="AOH38593.1"/>
    <property type="molecule type" value="Genomic_DNA"/>
</dbReference>
<feature type="binding site" evidence="11">
    <location>
        <begin position="10"/>
        <end position="17"/>
    </location>
    <ligand>
        <name>ATP</name>
        <dbReference type="ChEBI" id="CHEBI:30616"/>
    </ligand>
</feature>
<feature type="binding site" evidence="11">
    <location>
        <position position="36"/>
    </location>
    <ligand>
        <name>ATP</name>
        <dbReference type="ChEBI" id="CHEBI:30616"/>
    </ligand>
</feature>
<dbReference type="Gene3D" id="2.30.30.280">
    <property type="entry name" value="Adenine nucleotide alpha hydrolases-like domains"/>
    <property type="match status" value="1"/>
</dbReference>
<dbReference type="STRING" id="39950.BCB69_00430"/>
<dbReference type="CDD" id="cd01998">
    <property type="entry name" value="MnmA_TRMU-like"/>
    <property type="match status" value="1"/>
</dbReference>
<keyword evidence="1 11" id="KW-0963">Cytoplasm</keyword>
<comment type="catalytic activity">
    <reaction evidence="9 11">
        <text>S-sulfanyl-L-cysteinyl-[protein] + uridine(34) in tRNA + AH2 + ATP = 2-thiouridine(34) in tRNA + L-cysteinyl-[protein] + A + AMP + diphosphate + H(+)</text>
        <dbReference type="Rhea" id="RHEA:47032"/>
        <dbReference type="Rhea" id="RHEA-COMP:10131"/>
        <dbReference type="Rhea" id="RHEA-COMP:11726"/>
        <dbReference type="Rhea" id="RHEA-COMP:11727"/>
        <dbReference type="Rhea" id="RHEA-COMP:11728"/>
        <dbReference type="ChEBI" id="CHEBI:13193"/>
        <dbReference type="ChEBI" id="CHEBI:15378"/>
        <dbReference type="ChEBI" id="CHEBI:17499"/>
        <dbReference type="ChEBI" id="CHEBI:29950"/>
        <dbReference type="ChEBI" id="CHEBI:30616"/>
        <dbReference type="ChEBI" id="CHEBI:33019"/>
        <dbReference type="ChEBI" id="CHEBI:61963"/>
        <dbReference type="ChEBI" id="CHEBI:65315"/>
        <dbReference type="ChEBI" id="CHEBI:87170"/>
        <dbReference type="ChEBI" id="CHEBI:456215"/>
        <dbReference type="EC" id="2.8.1.13"/>
    </reaction>
</comment>
<feature type="domain" description="tRNA-specific 2-thiouridylase MnmA-like C-terminal" evidence="12">
    <location>
        <begin position="271"/>
        <end position="346"/>
    </location>
</feature>
<feature type="region of interest" description="Interaction with tRNA" evidence="11">
    <location>
        <begin position="140"/>
        <end position="142"/>
    </location>
</feature>
<dbReference type="Gene3D" id="2.40.30.10">
    <property type="entry name" value="Translation factors"/>
    <property type="match status" value="1"/>
</dbReference>
<keyword evidence="8" id="KW-1015">Disulfide bond</keyword>
<dbReference type="Pfam" id="PF20259">
    <property type="entry name" value="tRNA_Me_trans_M"/>
    <property type="match status" value="1"/>
</dbReference>
<dbReference type="GO" id="GO:0000049">
    <property type="term" value="F:tRNA binding"/>
    <property type="evidence" value="ECO:0007669"/>
    <property type="project" value="UniProtKB-KW"/>
</dbReference>
<evidence type="ECO:0000256" key="1">
    <source>
        <dbReference type="ARBA" id="ARBA00022490"/>
    </source>
</evidence>
<feature type="site" description="Interaction with tRNA" evidence="11">
    <location>
        <position position="330"/>
    </location>
</feature>
<comment type="function">
    <text evidence="10 11">Catalyzes the 2-thiolation of uridine at the wobble position (U34) of tRNA, leading to the formation of s(2)U34.</text>
</comment>
<dbReference type="InterPro" id="IPR023382">
    <property type="entry name" value="MnmA-like_central_sf"/>
</dbReference>
<organism evidence="14 15">
    <name type="scientific">Dialister pneumosintes</name>
    <dbReference type="NCBI Taxonomy" id="39950"/>
    <lineage>
        <taxon>Bacteria</taxon>
        <taxon>Bacillati</taxon>
        <taxon>Bacillota</taxon>
        <taxon>Negativicutes</taxon>
        <taxon>Veillonellales</taxon>
        <taxon>Veillonellaceae</taxon>
        <taxon>Dialister</taxon>
    </lineage>
</organism>
<dbReference type="InterPro" id="IPR046884">
    <property type="entry name" value="MnmA-like_central"/>
</dbReference>
<evidence type="ECO:0000256" key="2">
    <source>
        <dbReference type="ARBA" id="ARBA00022555"/>
    </source>
</evidence>
<evidence type="ECO:0000256" key="8">
    <source>
        <dbReference type="ARBA" id="ARBA00023157"/>
    </source>
</evidence>